<feature type="compositionally biased region" description="Polar residues" evidence="5">
    <location>
        <begin position="518"/>
        <end position="527"/>
    </location>
</feature>
<keyword evidence="3 6" id="KW-1133">Transmembrane helix</keyword>
<keyword evidence="4 6" id="KW-0472">Membrane</keyword>
<feature type="region of interest" description="Disordered" evidence="5">
    <location>
        <begin position="345"/>
        <end position="372"/>
    </location>
</feature>
<keyword evidence="2 6" id="KW-0812">Transmembrane</keyword>
<dbReference type="EMBL" id="AOGK01000002">
    <property type="protein sequence ID" value="MDG5974383.1"/>
    <property type="molecule type" value="Genomic_DNA"/>
</dbReference>
<feature type="transmembrane region" description="Helical" evidence="6">
    <location>
        <begin position="185"/>
        <end position="215"/>
    </location>
</feature>
<keyword evidence="8" id="KW-1185">Reference proteome</keyword>
<evidence type="ECO:0000256" key="1">
    <source>
        <dbReference type="ARBA" id="ARBA00004141"/>
    </source>
</evidence>
<dbReference type="RefSeq" id="WP_068169833.1">
    <property type="nucleotide sequence ID" value="NZ_AOGK01000002.1"/>
</dbReference>
<feature type="compositionally biased region" description="Low complexity" evidence="5">
    <location>
        <begin position="497"/>
        <end position="517"/>
    </location>
</feature>
<feature type="region of interest" description="Disordered" evidence="5">
    <location>
        <begin position="465"/>
        <end position="542"/>
    </location>
</feature>
<evidence type="ECO:0000313" key="7">
    <source>
        <dbReference type="EMBL" id="MDG5974383.1"/>
    </source>
</evidence>
<evidence type="ECO:0000313" key="8">
    <source>
        <dbReference type="Proteomes" id="UP001152876"/>
    </source>
</evidence>
<comment type="subcellular location">
    <subcellularLocation>
        <location evidence="1">Membrane</location>
        <topology evidence="1">Multi-pass membrane protein</topology>
    </subcellularLocation>
</comment>
<comment type="caution">
    <text evidence="7">The sequence shown here is derived from an EMBL/GenBank/DDBJ whole genome shotgun (WGS) entry which is preliminary data.</text>
</comment>
<dbReference type="AlphaFoldDB" id="A0A9X4P1L9"/>
<feature type="transmembrane region" description="Helical" evidence="6">
    <location>
        <begin position="92"/>
        <end position="111"/>
    </location>
</feature>
<evidence type="ECO:0000256" key="6">
    <source>
        <dbReference type="SAM" id="Phobius"/>
    </source>
</evidence>
<dbReference type="OrthoDB" id="8890725at2"/>
<dbReference type="InterPro" id="IPR007688">
    <property type="entry name" value="Conjugal_tfr_TrbL/VirB6"/>
</dbReference>
<organism evidence="7 8">
    <name type="scientific">Hydrogenophaga taeniospiralis CCUG 15921</name>
    <dbReference type="NCBI Taxonomy" id="1281780"/>
    <lineage>
        <taxon>Bacteria</taxon>
        <taxon>Pseudomonadati</taxon>
        <taxon>Pseudomonadota</taxon>
        <taxon>Betaproteobacteria</taxon>
        <taxon>Burkholderiales</taxon>
        <taxon>Comamonadaceae</taxon>
        <taxon>Hydrogenophaga</taxon>
    </lineage>
</organism>
<feature type="transmembrane region" description="Helical" evidence="6">
    <location>
        <begin position="279"/>
        <end position="300"/>
    </location>
</feature>
<feature type="transmembrane region" description="Helical" evidence="6">
    <location>
        <begin position="60"/>
        <end position="80"/>
    </location>
</feature>
<evidence type="ECO:0000256" key="2">
    <source>
        <dbReference type="ARBA" id="ARBA00022692"/>
    </source>
</evidence>
<reference evidence="7" key="1">
    <citation type="submission" date="2013-01" db="EMBL/GenBank/DDBJ databases">
        <title>Genome draft of Hydrogenophaga taeniospiralis 2K1.</title>
        <authorList>
            <person name="Gomila M."/>
            <person name="Lalucat J."/>
        </authorList>
    </citation>
    <scope>NUCLEOTIDE SEQUENCE</scope>
    <source>
        <strain evidence="7">CCUG 15921</strain>
    </source>
</reference>
<sequence>MTCGDAAVPGFLLAALGMLDPKYIKMIDDAVFMCSIREYLIDDMLIGTYRELVASRLGTALAYLSTAIMTAWVLVQGFTLISGTNRQPVLGLAFKTGKMVFILSLVTLLATKSPVIADTVLDVQALITAAIVGEGTDVYQIIDFNLALAQVFNALVNSLVGGQQVGAQGNALTSLSGMIGQSGPAMLVSVLAMMAEISITLAVMLSPLFIFFLLFQQTASMFWSWAKFLLGTMVSLAVLALLSGVLLKMTMFYGGSVLAAFYINGALGDAGTIDMANSALRMSVMGVLSSMLVMLVPPLIMQFFNSGASFAAGAMTGAMAGGGAMAAHGSPSAGLAGALGAMQNGPPALGNGTPGGAPGGRDAHNEAGGHGNFAAANNQELLARSRNLAGPDAEAGGGARRGAVLGQGLRGLANQSSDAMALAGLQQRQSTNEFRGGASGGWSGSNRVSSADAIEDAVIRDPALGSGGHLGVHGGGGGARATAQAPTESTAAPVGHPSTASGPATTTPVHATPPTRAQHANQASPQRPNIRHAPSVGAVRRP</sequence>
<dbReference type="GO" id="GO:0030255">
    <property type="term" value="P:protein secretion by the type IV secretion system"/>
    <property type="evidence" value="ECO:0007669"/>
    <property type="project" value="InterPro"/>
</dbReference>
<protein>
    <submittedName>
        <fullName evidence="7">Integral inner membrane protein of type IV secretion complex (VirB6)</fullName>
    </submittedName>
</protein>
<name>A0A9X4P1L9_9BURK</name>
<gene>
    <name evidence="7" type="ORF">H010_03912</name>
</gene>
<evidence type="ECO:0000256" key="5">
    <source>
        <dbReference type="SAM" id="MobiDB-lite"/>
    </source>
</evidence>
<dbReference type="Pfam" id="PF04610">
    <property type="entry name" value="TrbL"/>
    <property type="match status" value="1"/>
</dbReference>
<dbReference type="GO" id="GO:0016020">
    <property type="term" value="C:membrane"/>
    <property type="evidence" value="ECO:0007669"/>
    <property type="project" value="UniProtKB-SubCell"/>
</dbReference>
<accession>A0A9X4P1L9</accession>
<proteinExistence type="predicted"/>
<evidence type="ECO:0000256" key="3">
    <source>
        <dbReference type="ARBA" id="ARBA00022989"/>
    </source>
</evidence>
<dbReference type="Proteomes" id="UP001152876">
    <property type="component" value="Unassembled WGS sequence"/>
</dbReference>
<feature type="compositionally biased region" description="Gly residues" evidence="5">
    <location>
        <begin position="465"/>
        <end position="479"/>
    </location>
</feature>
<feature type="transmembrane region" description="Helical" evidence="6">
    <location>
        <begin position="250"/>
        <end position="267"/>
    </location>
</feature>
<feature type="transmembrane region" description="Helical" evidence="6">
    <location>
        <begin position="222"/>
        <end position="244"/>
    </location>
</feature>
<evidence type="ECO:0000256" key="4">
    <source>
        <dbReference type="ARBA" id="ARBA00023136"/>
    </source>
</evidence>